<name>A0A2V1DUH0_9PLEO</name>
<dbReference type="STRING" id="97972.A0A2V1DUH0"/>
<dbReference type="EMBL" id="KZ805366">
    <property type="protein sequence ID" value="PVI00914.1"/>
    <property type="molecule type" value="Genomic_DNA"/>
</dbReference>
<protein>
    <submittedName>
        <fullName evidence="2">HET-domain-containing protein</fullName>
    </submittedName>
</protein>
<dbReference type="PANTHER" id="PTHR33112:SF16">
    <property type="entry name" value="HETEROKARYON INCOMPATIBILITY DOMAIN-CONTAINING PROTEIN"/>
    <property type="match status" value="1"/>
</dbReference>
<evidence type="ECO:0000313" key="2">
    <source>
        <dbReference type="EMBL" id="PVI00914.1"/>
    </source>
</evidence>
<dbReference type="Proteomes" id="UP000244855">
    <property type="component" value="Unassembled WGS sequence"/>
</dbReference>
<proteinExistence type="predicted"/>
<reference evidence="2 3" key="1">
    <citation type="journal article" date="2018" name="Sci. Rep.">
        <title>Comparative genomics provides insights into the lifestyle and reveals functional heterogeneity of dark septate endophytic fungi.</title>
        <authorList>
            <person name="Knapp D.G."/>
            <person name="Nemeth J.B."/>
            <person name="Barry K."/>
            <person name="Hainaut M."/>
            <person name="Henrissat B."/>
            <person name="Johnson J."/>
            <person name="Kuo A."/>
            <person name="Lim J.H.P."/>
            <person name="Lipzen A."/>
            <person name="Nolan M."/>
            <person name="Ohm R.A."/>
            <person name="Tamas L."/>
            <person name="Grigoriev I.V."/>
            <person name="Spatafora J.W."/>
            <person name="Nagy L.G."/>
            <person name="Kovacs G.M."/>
        </authorList>
    </citation>
    <scope>NUCLEOTIDE SEQUENCE [LARGE SCALE GENOMIC DNA]</scope>
    <source>
        <strain evidence="2 3">DSE2036</strain>
    </source>
</reference>
<organism evidence="2 3">
    <name type="scientific">Periconia macrospinosa</name>
    <dbReference type="NCBI Taxonomy" id="97972"/>
    <lineage>
        <taxon>Eukaryota</taxon>
        <taxon>Fungi</taxon>
        <taxon>Dikarya</taxon>
        <taxon>Ascomycota</taxon>
        <taxon>Pezizomycotina</taxon>
        <taxon>Dothideomycetes</taxon>
        <taxon>Pleosporomycetidae</taxon>
        <taxon>Pleosporales</taxon>
        <taxon>Massarineae</taxon>
        <taxon>Periconiaceae</taxon>
        <taxon>Periconia</taxon>
    </lineage>
</organism>
<sequence length="661" mass="76185">MVVCKSCASIDLEKATTSPVARVDDIVASAEKGCQGCIFWIDAFQLAEVYLKELEDDGAWVVLKRYSLKDNFISLYIVRVTDEEKDNLKGVDWSHQKSENISVGLRLCSVNGVERALTHDVVAEMDELPGRLISAHAEYDECYDLAKSWLERCSRTHGPACALKENVFLPTRLIYVPKREDRPLRLLETDGMTGQYVTLSYVWGRGNIFKTTRDNIEARKKGFWPKDLPMSVRDAVKITRRMGFEYIWVDALCIIQGDIDDWARESVLMARVYGDSVFTIQADVARDTDDGILQPRRLIRSHSFGPYESLCLQELEQSWADSITQGYIYGRGWALQERVLAVRVLHFIRDQIIWECNTTIYREGYHGRETDTDAHFGKFGFTKELHQHPTTVGTPEILSQMYVWNSMVQELAIRQFTIPSDRLPGISGIVAAVAIPELGDCFAGVWEWNPFLSMGWHCYWSQPQPSVYRAPSWSWVWTRYQLNWYPETWAYRGPEIEAEWALWDGKWGPRLIDRDIRLASANPCGNVLKGTSITVTGHCRKIFLENIKSSRYDWQGFFVNIDEESEKGTIVHQDFKPEYESMRACFQKEGSHTVKWDDEGAVLEYICLQILRERKRSDYNPKVIGLILTEAEEQGAFRRVGIVAFDFEEEAGWERRSLKLV</sequence>
<dbReference type="PANTHER" id="PTHR33112">
    <property type="entry name" value="DOMAIN PROTEIN, PUTATIVE-RELATED"/>
    <property type="match status" value="1"/>
</dbReference>
<gene>
    <name evidence="2" type="ORF">DM02DRAFT_372774</name>
</gene>
<accession>A0A2V1DUH0</accession>
<dbReference type="InterPro" id="IPR010730">
    <property type="entry name" value="HET"/>
</dbReference>
<dbReference type="OrthoDB" id="3486565at2759"/>
<feature type="domain" description="Heterokaryon incompatibility" evidence="1">
    <location>
        <begin position="196"/>
        <end position="337"/>
    </location>
</feature>
<keyword evidence="3" id="KW-1185">Reference proteome</keyword>
<evidence type="ECO:0000313" key="3">
    <source>
        <dbReference type="Proteomes" id="UP000244855"/>
    </source>
</evidence>
<dbReference type="Pfam" id="PF06985">
    <property type="entry name" value="HET"/>
    <property type="match status" value="1"/>
</dbReference>
<evidence type="ECO:0000259" key="1">
    <source>
        <dbReference type="Pfam" id="PF06985"/>
    </source>
</evidence>
<dbReference type="AlphaFoldDB" id="A0A2V1DUH0"/>